<evidence type="ECO:0000256" key="1">
    <source>
        <dbReference type="SAM" id="MobiDB-lite"/>
    </source>
</evidence>
<dbReference type="AlphaFoldDB" id="A0AAV7UUC3"/>
<evidence type="ECO:0000313" key="3">
    <source>
        <dbReference type="Proteomes" id="UP001066276"/>
    </source>
</evidence>
<keyword evidence="3" id="KW-1185">Reference proteome</keyword>
<gene>
    <name evidence="2" type="ORF">NDU88_001090</name>
</gene>
<comment type="caution">
    <text evidence="2">The sequence shown here is derived from an EMBL/GenBank/DDBJ whole genome shotgun (WGS) entry which is preliminary data.</text>
</comment>
<accession>A0AAV7UUC3</accession>
<proteinExistence type="predicted"/>
<evidence type="ECO:0000313" key="2">
    <source>
        <dbReference type="EMBL" id="KAJ1191775.1"/>
    </source>
</evidence>
<reference evidence="2" key="1">
    <citation type="journal article" date="2022" name="bioRxiv">
        <title>Sequencing and chromosome-scale assembly of the giantPleurodeles waltlgenome.</title>
        <authorList>
            <person name="Brown T."/>
            <person name="Elewa A."/>
            <person name="Iarovenko S."/>
            <person name="Subramanian E."/>
            <person name="Araus A.J."/>
            <person name="Petzold A."/>
            <person name="Susuki M."/>
            <person name="Suzuki K.-i.T."/>
            <person name="Hayashi T."/>
            <person name="Toyoda A."/>
            <person name="Oliveira C."/>
            <person name="Osipova E."/>
            <person name="Leigh N.D."/>
            <person name="Simon A."/>
            <person name="Yun M.H."/>
        </authorList>
    </citation>
    <scope>NUCLEOTIDE SEQUENCE</scope>
    <source>
        <strain evidence="2">20211129_DDA</strain>
        <tissue evidence="2">Liver</tissue>
    </source>
</reference>
<feature type="region of interest" description="Disordered" evidence="1">
    <location>
        <begin position="47"/>
        <end position="89"/>
    </location>
</feature>
<dbReference type="Proteomes" id="UP001066276">
    <property type="component" value="Chromosome 2_2"/>
</dbReference>
<protein>
    <recommendedName>
        <fullName evidence="4">Carrier domain-containing protein</fullName>
    </recommendedName>
</protein>
<sequence length="89" mass="9988">MDLGLNSIDTLKVAKFKKLCKERGLTVGKRTTNVDFELALRTFEAVSRMQATTDEPEMDDPENEEVDIEEDDEEGNGLATGPEPQQQEE</sequence>
<feature type="compositionally biased region" description="Acidic residues" evidence="1">
    <location>
        <begin position="54"/>
        <end position="75"/>
    </location>
</feature>
<dbReference type="EMBL" id="JANPWB010000004">
    <property type="protein sequence ID" value="KAJ1191775.1"/>
    <property type="molecule type" value="Genomic_DNA"/>
</dbReference>
<name>A0AAV7UUC3_PLEWA</name>
<evidence type="ECO:0008006" key="4">
    <source>
        <dbReference type="Google" id="ProtNLM"/>
    </source>
</evidence>
<organism evidence="2 3">
    <name type="scientific">Pleurodeles waltl</name>
    <name type="common">Iberian ribbed newt</name>
    <dbReference type="NCBI Taxonomy" id="8319"/>
    <lineage>
        <taxon>Eukaryota</taxon>
        <taxon>Metazoa</taxon>
        <taxon>Chordata</taxon>
        <taxon>Craniata</taxon>
        <taxon>Vertebrata</taxon>
        <taxon>Euteleostomi</taxon>
        <taxon>Amphibia</taxon>
        <taxon>Batrachia</taxon>
        <taxon>Caudata</taxon>
        <taxon>Salamandroidea</taxon>
        <taxon>Salamandridae</taxon>
        <taxon>Pleurodelinae</taxon>
        <taxon>Pleurodeles</taxon>
    </lineage>
</organism>